<keyword evidence="6" id="KW-0449">Lipoprotein</keyword>
<dbReference type="GO" id="GO:0016020">
    <property type="term" value="C:membrane"/>
    <property type="evidence" value="ECO:0007669"/>
    <property type="project" value="UniProtKB-SubCell"/>
</dbReference>
<dbReference type="AlphaFoldDB" id="G5GF38"/>
<dbReference type="PANTHER" id="PTHR30429">
    <property type="entry name" value="D-METHIONINE-BINDING LIPOPROTEIN METQ"/>
    <property type="match status" value="1"/>
</dbReference>
<evidence type="ECO:0000256" key="5">
    <source>
        <dbReference type="ARBA" id="ARBA00023139"/>
    </source>
</evidence>
<dbReference type="Pfam" id="PF03180">
    <property type="entry name" value="Lipoprotein_9"/>
    <property type="match status" value="1"/>
</dbReference>
<evidence type="ECO:0000256" key="1">
    <source>
        <dbReference type="ARBA" id="ARBA00004635"/>
    </source>
</evidence>
<evidence type="ECO:0000256" key="6">
    <source>
        <dbReference type="ARBA" id="ARBA00023288"/>
    </source>
</evidence>
<dbReference type="PIRSF" id="PIRSF002854">
    <property type="entry name" value="MetQ"/>
    <property type="match status" value="1"/>
</dbReference>
<keyword evidence="11" id="KW-1185">Reference proteome</keyword>
<dbReference type="PATRIC" id="fig|679200.3.peg.195"/>
<feature type="chain" id="PRO_5038703539" description="Lipoprotein" evidence="9">
    <location>
        <begin position="19"/>
        <end position="304"/>
    </location>
</feature>
<dbReference type="PROSITE" id="PS51257">
    <property type="entry name" value="PROKAR_LIPOPROTEIN"/>
    <property type="match status" value="1"/>
</dbReference>
<keyword evidence="4" id="KW-0472">Membrane</keyword>
<accession>G5GF38</accession>
<feature type="compositionally biased region" description="Basic and acidic residues" evidence="8">
    <location>
        <begin position="39"/>
        <end position="64"/>
    </location>
</feature>
<dbReference type="CDD" id="cd13597">
    <property type="entry name" value="PBP2_lipoprotein_Tp32"/>
    <property type="match status" value="1"/>
</dbReference>
<evidence type="ECO:0000256" key="8">
    <source>
        <dbReference type="SAM" id="MobiDB-lite"/>
    </source>
</evidence>
<reference evidence="10 11" key="1">
    <citation type="submission" date="2011-08" db="EMBL/GenBank/DDBJ databases">
        <title>The Genome Sequence of Johnsonella ignava ATCC 51276.</title>
        <authorList>
            <consortium name="The Broad Institute Genome Sequencing Platform"/>
            <person name="Earl A."/>
            <person name="Ward D."/>
            <person name="Feldgarden M."/>
            <person name="Gevers D."/>
            <person name="Izard J."/>
            <person name="Blanton J.M."/>
            <person name="Baranova O.V."/>
            <person name="Dewhirst F.E."/>
            <person name="Young S.K."/>
            <person name="Zeng Q."/>
            <person name="Gargeya S."/>
            <person name="Fitzgerald M."/>
            <person name="Haas B."/>
            <person name="Abouelleil A."/>
            <person name="Alvarado L."/>
            <person name="Arachchi H.M."/>
            <person name="Berlin A."/>
            <person name="Brown A."/>
            <person name="Chapman S.B."/>
            <person name="Chen Z."/>
            <person name="Dunbar C."/>
            <person name="Freedman E."/>
            <person name="Gearin G."/>
            <person name="Gellesch M."/>
            <person name="Goldberg J."/>
            <person name="Griggs A."/>
            <person name="Gujja S."/>
            <person name="Heiman D."/>
            <person name="Howarth C."/>
            <person name="Larson L."/>
            <person name="Lui A."/>
            <person name="MacDonald P.J.P."/>
            <person name="Montmayeur A."/>
            <person name="Murphy C."/>
            <person name="Neiman D."/>
            <person name="Pearson M."/>
            <person name="Priest M."/>
            <person name="Roberts A."/>
            <person name="Saif S."/>
            <person name="Shea T."/>
            <person name="Shenoy N."/>
            <person name="Sisk P."/>
            <person name="Stolte C."/>
            <person name="Sykes S."/>
            <person name="Wortman J."/>
            <person name="Nusbaum C."/>
            <person name="Birren B."/>
        </authorList>
    </citation>
    <scope>NUCLEOTIDE SEQUENCE [LARGE SCALE GENOMIC DNA]</scope>
    <source>
        <strain evidence="10 11">ATCC 51276</strain>
    </source>
</reference>
<protein>
    <recommendedName>
        <fullName evidence="12">Lipoprotein</fullName>
    </recommendedName>
</protein>
<comment type="subcellular location">
    <subcellularLocation>
        <location evidence="1">Membrane</location>
        <topology evidence="1">Lipid-anchor</topology>
    </subcellularLocation>
</comment>
<evidence type="ECO:0000313" key="11">
    <source>
        <dbReference type="Proteomes" id="UP000003011"/>
    </source>
</evidence>
<dbReference type="RefSeq" id="WP_005539130.1">
    <property type="nucleotide sequence ID" value="NZ_JH378829.1"/>
</dbReference>
<comment type="similarity">
    <text evidence="2">Belongs to the NlpA lipoprotein family.</text>
</comment>
<dbReference type="STRING" id="679200.HMPREF9333_00176"/>
<feature type="region of interest" description="Disordered" evidence="8">
    <location>
        <begin position="23"/>
        <end position="64"/>
    </location>
</feature>
<name>G5GF38_9FIRM</name>
<evidence type="ECO:0000256" key="4">
    <source>
        <dbReference type="ARBA" id="ARBA00023136"/>
    </source>
</evidence>
<evidence type="ECO:0000256" key="9">
    <source>
        <dbReference type="SAM" id="SignalP"/>
    </source>
</evidence>
<feature type="lipid moiety-binding region" description="S-diacylglycerol cysteine" evidence="7">
    <location>
        <position position="20"/>
    </location>
</feature>
<dbReference type="HOGENOM" id="CLU_067080_0_0_9"/>
<keyword evidence="3 9" id="KW-0732">Signal</keyword>
<evidence type="ECO:0000313" key="10">
    <source>
        <dbReference type="EMBL" id="EHI56729.1"/>
    </source>
</evidence>
<dbReference type="SUPFAM" id="SSF53850">
    <property type="entry name" value="Periplasmic binding protein-like II"/>
    <property type="match status" value="1"/>
</dbReference>
<dbReference type="eggNOG" id="COG1464">
    <property type="taxonomic scope" value="Bacteria"/>
</dbReference>
<dbReference type="OrthoDB" id="9812878at2"/>
<evidence type="ECO:0000256" key="7">
    <source>
        <dbReference type="PIRSR" id="PIRSR002854-1"/>
    </source>
</evidence>
<dbReference type="InterPro" id="IPR004872">
    <property type="entry name" value="Lipoprotein_NlpA"/>
</dbReference>
<feature type="signal peptide" evidence="9">
    <location>
        <begin position="1"/>
        <end position="18"/>
    </location>
</feature>
<sequence length="304" mass="32614">MKKRILLAAAFLAAAALAGCASGTNNETTKASASADASQSDKADEKKASNEESDKKKDSNTKLEVIKVGASPTPHAKILKEAEKLLEEKGYKLEITEFSDYVQPNKAVDSEQLDANYFQHKPYLDQFNEKNGTDVVSIGAVHYEPFGIYAGKTSSLSELKSGAKVAVPNDVTNEARALLLLQDEGLIKLKDGADINATKNDIVENSKNLEIVEVDAAQTARTLSDVDIAVINGNFALDAGLKVSDALAVEKADSTAAQTYANIVAVKRGHEKDEKIQALLEVLQSDEIADYITKEFNGAVLPIN</sequence>
<comment type="caution">
    <text evidence="10">The sequence shown here is derived from an EMBL/GenBank/DDBJ whole genome shotgun (WGS) entry which is preliminary data.</text>
</comment>
<proteinExistence type="inferred from homology"/>
<organism evidence="10 11">
    <name type="scientific">Johnsonella ignava ATCC 51276</name>
    <dbReference type="NCBI Taxonomy" id="679200"/>
    <lineage>
        <taxon>Bacteria</taxon>
        <taxon>Bacillati</taxon>
        <taxon>Bacillota</taxon>
        <taxon>Clostridia</taxon>
        <taxon>Lachnospirales</taxon>
        <taxon>Lachnospiraceae</taxon>
        <taxon>Johnsonella</taxon>
    </lineage>
</organism>
<gene>
    <name evidence="10" type="ORF">HMPREF9333_00176</name>
</gene>
<dbReference type="Gene3D" id="3.40.190.10">
    <property type="entry name" value="Periplasmic binding protein-like II"/>
    <property type="match status" value="2"/>
</dbReference>
<evidence type="ECO:0000256" key="2">
    <source>
        <dbReference type="ARBA" id="ARBA00008973"/>
    </source>
</evidence>
<dbReference type="PANTHER" id="PTHR30429:SF0">
    <property type="entry name" value="METHIONINE-BINDING LIPOPROTEIN METQ"/>
    <property type="match status" value="1"/>
</dbReference>
<dbReference type="Proteomes" id="UP000003011">
    <property type="component" value="Unassembled WGS sequence"/>
</dbReference>
<evidence type="ECO:0000256" key="3">
    <source>
        <dbReference type="ARBA" id="ARBA00022729"/>
    </source>
</evidence>
<keyword evidence="5" id="KW-0564">Palmitate</keyword>
<dbReference type="EMBL" id="ACZL01000003">
    <property type="protein sequence ID" value="EHI56729.1"/>
    <property type="molecule type" value="Genomic_DNA"/>
</dbReference>
<evidence type="ECO:0008006" key="12">
    <source>
        <dbReference type="Google" id="ProtNLM"/>
    </source>
</evidence>